<dbReference type="Pfam" id="PF00583">
    <property type="entry name" value="Acetyltransf_1"/>
    <property type="match status" value="1"/>
</dbReference>
<protein>
    <submittedName>
        <fullName evidence="2">GNAT family N-acetyltransferase</fullName>
    </submittedName>
</protein>
<evidence type="ECO:0000313" key="3">
    <source>
        <dbReference type="Proteomes" id="UP000315469"/>
    </source>
</evidence>
<evidence type="ECO:0000259" key="1">
    <source>
        <dbReference type="PROSITE" id="PS51186"/>
    </source>
</evidence>
<keyword evidence="3" id="KW-1185">Reference proteome</keyword>
<evidence type="ECO:0000313" key="2">
    <source>
        <dbReference type="EMBL" id="TPV41886.1"/>
    </source>
</evidence>
<comment type="caution">
    <text evidence="2">The sequence shown here is derived from an EMBL/GenBank/DDBJ whole genome shotgun (WGS) entry which is preliminary data.</text>
</comment>
<reference evidence="2 3" key="1">
    <citation type="submission" date="2019-06" db="EMBL/GenBank/DDBJ databases">
        <title>Taxogenomics and systematics of the genus Pantoea.</title>
        <authorList>
            <person name="Tambong J.T."/>
        </authorList>
    </citation>
    <scope>NUCLEOTIDE SEQUENCE [LARGE SCALE GENOMIC DNA]</scope>
    <source>
        <strain evidence="2 3">LMG 24197</strain>
    </source>
</reference>
<dbReference type="Gene3D" id="3.40.630.30">
    <property type="match status" value="1"/>
</dbReference>
<feature type="domain" description="N-acetyltransferase" evidence="1">
    <location>
        <begin position="1"/>
        <end position="140"/>
    </location>
</feature>
<dbReference type="SUPFAM" id="SSF55729">
    <property type="entry name" value="Acyl-CoA N-acyltransferases (Nat)"/>
    <property type="match status" value="1"/>
</dbReference>
<gene>
    <name evidence="2" type="ORF">FJW02_04250</name>
</gene>
<dbReference type="InterPro" id="IPR016181">
    <property type="entry name" value="Acyl_CoA_acyltransferase"/>
</dbReference>
<dbReference type="EMBL" id="VHJB01000032">
    <property type="protein sequence ID" value="TPV41886.1"/>
    <property type="molecule type" value="Genomic_DNA"/>
</dbReference>
<accession>A0ABY2ZQX0</accession>
<dbReference type="CDD" id="cd04301">
    <property type="entry name" value="NAT_SF"/>
    <property type="match status" value="1"/>
</dbReference>
<dbReference type="PROSITE" id="PS51186">
    <property type="entry name" value="GNAT"/>
    <property type="match status" value="1"/>
</dbReference>
<dbReference type="Proteomes" id="UP000315469">
    <property type="component" value="Unassembled WGS sequence"/>
</dbReference>
<organism evidence="2 3">
    <name type="scientific">Pantoea eucalypti</name>
    <dbReference type="NCBI Taxonomy" id="470933"/>
    <lineage>
        <taxon>Bacteria</taxon>
        <taxon>Pseudomonadati</taxon>
        <taxon>Pseudomonadota</taxon>
        <taxon>Gammaproteobacteria</taxon>
        <taxon>Enterobacterales</taxon>
        <taxon>Erwiniaceae</taxon>
        <taxon>Pantoea</taxon>
    </lineage>
</organism>
<proteinExistence type="predicted"/>
<name>A0ABY2ZQX0_9GAMM</name>
<dbReference type="RefSeq" id="WP_140915598.1">
    <property type="nucleotide sequence ID" value="NZ_CP045720.1"/>
</dbReference>
<dbReference type="InterPro" id="IPR000182">
    <property type="entry name" value="GNAT_dom"/>
</dbReference>
<sequence length="145" mass="16505">MRTFTLTHQENDNDRDALLAGLGAYNRQFISRENWGPLSVYHKDAEGVLRGGVIASRKGNWLCIDFLWVDETVRGSGLGRVLMEAAEQEAAKRGCLFALVDTFSFQALPFYQKQGYQQQMSLPDFPETGMQRHYLTKALRVIDSR</sequence>
<dbReference type="GeneID" id="90521111"/>